<evidence type="ECO:0000313" key="1">
    <source>
        <dbReference type="EMBL" id="KAG8630721.1"/>
    </source>
</evidence>
<proteinExistence type="predicted"/>
<keyword evidence="2" id="KW-1185">Reference proteome</keyword>
<accession>A0A8K0PI39</accession>
<reference evidence="1" key="1">
    <citation type="submission" date="2021-07" db="EMBL/GenBank/DDBJ databases">
        <title>Elsinoe batatas strain:CRI-CJ2 Genome sequencing and assembly.</title>
        <authorList>
            <person name="Huang L."/>
        </authorList>
    </citation>
    <scope>NUCLEOTIDE SEQUENCE</scope>
    <source>
        <strain evidence="1">CRI-CJ2</strain>
    </source>
</reference>
<sequence length="171" mass="19630">MHPSSHDNVVTLFESKFDISYPFRSRIFFCCVTGWEIAVVVDNGRRHVNNESKLYSDVFVPTVCGGCRRRQAATASKSIYDRDVPDVEDVFKEELDVEMSSAVYGGWAVLKATERYCDNRIEVMARMVDFRVIARETKKYAVQLQSAELSSHDEGEGQSLRILHYFDPQFL</sequence>
<gene>
    <name evidence="1" type="ORF">KVT40_002340</name>
</gene>
<dbReference type="Proteomes" id="UP000809789">
    <property type="component" value="Unassembled WGS sequence"/>
</dbReference>
<dbReference type="OrthoDB" id="10432704at2759"/>
<protein>
    <submittedName>
        <fullName evidence="1">Uncharacterized protein</fullName>
    </submittedName>
</protein>
<dbReference type="EMBL" id="JAESVG020000002">
    <property type="protein sequence ID" value="KAG8630721.1"/>
    <property type="molecule type" value="Genomic_DNA"/>
</dbReference>
<dbReference type="AlphaFoldDB" id="A0A8K0PI39"/>
<name>A0A8K0PI39_9PEZI</name>
<comment type="caution">
    <text evidence="1">The sequence shown here is derived from an EMBL/GenBank/DDBJ whole genome shotgun (WGS) entry which is preliminary data.</text>
</comment>
<evidence type="ECO:0000313" key="2">
    <source>
        <dbReference type="Proteomes" id="UP000809789"/>
    </source>
</evidence>
<organism evidence="1 2">
    <name type="scientific">Elsinoe batatas</name>
    <dbReference type="NCBI Taxonomy" id="2601811"/>
    <lineage>
        <taxon>Eukaryota</taxon>
        <taxon>Fungi</taxon>
        <taxon>Dikarya</taxon>
        <taxon>Ascomycota</taxon>
        <taxon>Pezizomycotina</taxon>
        <taxon>Dothideomycetes</taxon>
        <taxon>Dothideomycetidae</taxon>
        <taxon>Myriangiales</taxon>
        <taxon>Elsinoaceae</taxon>
        <taxon>Elsinoe</taxon>
    </lineage>
</organism>